<keyword evidence="3" id="KW-0808">Transferase</keyword>
<feature type="domain" description="PKS/mFAS DH" evidence="7">
    <location>
        <begin position="107"/>
        <end position="389"/>
    </location>
</feature>
<dbReference type="PANTHER" id="PTHR43775">
    <property type="entry name" value="FATTY ACID SYNTHASE"/>
    <property type="match status" value="1"/>
</dbReference>
<dbReference type="InterPro" id="IPR049552">
    <property type="entry name" value="PKS_DH_N"/>
</dbReference>
<feature type="region of interest" description="N-terminal hotdog fold" evidence="4">
    <location>
        <begin position="107"/>
        <end position="233"/>
    </location>
</feature>
<dbReference type="CDD" id="cd08956">
    <property type="entry name" value="KR_3_FAS_SDR_x"/>
    <property type="match status" value="1"/>
</dbReference>
<protein>
    <submittedName>
        <fullName evidence="8">Phosphopantetheine binding protein</fullName>
    </submittedName>
</protein>
<dbReference type="Pfam" id="PF08659">
    <property type="entry name" value="KR"/>
    <property type="match status" value="1"/>
</dbReference>
<dbReference type="Gene3D" id="1.10.1200.10">
    <property type="entry name" value="ACP-like"/>
    <property type="match status" value="1"/>
</dbReference>
<dbReference type="Gene3D" id="3.40.50.720">
    <property type="entry name" value="NAD(P)-binding Rossmann-like Domain"/>
    <property type="match status" value="1"/>
</dbReference>
<dbReference type="Gene3D" id="3.30.70.3290">
    <property type="match status" value="1"/>
</dbReference>
<dbReference type="InterPro" id="IPR009081">
    <property type="entry name" value="PP-bd_ACP"/>
</dbReference>
<comment type="caution">
    <text evidence="8">The sequence shown here is derived from an EMBL/GenBank/DDBJ whole genome shotgun (WGS) entry which is preliminary data.</text>
</comment>
<evidence type="ECO:0000256" key="3">
    <source>
        <dbReference type="ARBA" id="ARBA00022679"/>
    </source>
</evidence>
<keyword evidence="1" id="KW-0596">Phosphopantetheine</keyword>
<evidence type="ECO:0000256" key="5">
    <source>
        <dbReference type="SAM" id="MobiDB-lite"/>
    </source>
</evidence>
<dbReference type="Pfam" id="PF22953">
    <property type="entry name" value="SpnB_Rossmann"/>
    <property type="match status" value="1"/>
</dbReference>
<evidence type="ECO:0000313" key="9">
    <source>
        <dbReference type="Proteomes" id="UP000240542"/>
    </source>
</evidence>
<proteinExistence type="predicted"/>
<accession>A0A2P8C5Q8</accession>
<dbReference type="GO" id="GO:0004312">
    <property type="term" value="F:fatty acid synthase activity"/>
    <property type="evidence" value="ECO:0007669"/>
    <property type="project" value="TreeGrafter"/>
</dbReference>
<dbReference type="OrthoDB" id="4537517at2"/>
<dbReference type="PROSITE" id="PS00012">
    <property type="entry name" value="PHOSPHOPANTETHEINE"/>
    <property type="match status" value="1"/>
</dbReference>
<feature type="non-terminal residue" evidence="8">
    <location>
        <position position="1"/>
    </location>
</feature>
<organism evidence="8 9">
    <name type="scientific">Murinocardiopsis flavida</name>
    <dbReference type="NCBI Taxonomy" id="645275"/>
    <lineage>
        <taxon>Bacteria</taxon>
        <taxon>Bacillati</taxon>
        <taxon>Actinomycetota</taxon>
        <taxon>Actinomycetes</taxon>
        <taxon>Streptosporangiales</taxon>
        <taxon>Nocardiopsidaceae</taxon>
        <taxon>Murinocardiopsis</taxon>
    </lineage>
</organism>
<dbReference type="PANTHER" id="PTHR43775:SF51">
    <property type="entry name" value="INACTIVE PHENOLPHTHIOCEROL SYNTHESIS POLYKETIDE SYNTHASE TYPE I PKS1-RELATED"/>
    <property type="match status" value="1"/>
</dbReference>
<evidence type="ECO:0000259" key="7">
    <source>
        <dbReference type="PROSITE" id="PS52019"/>
    </source>
</evidence>
<keyword evidence="2" id="KW-0597">Phosphoprotein</keyword>
<dbReference type="Pfam" id="PF21089">
    <property type="entry name" value="PKS_DH_N"/>
    <property type="match status" value="1"/>
</dbReference>
<gene>
    <name evidence="8" type="ORF">CLV63_1591</name>
</gene>
<name>A0A2P8C5Q8_9ACTN</name>
<dbReference type="InterPro" id="IPR042104">
    <property type="entry name" value="PKS_dehydratase_sf"/>
</dbReference>
<dbReference type="InterPro" id="IPR013968">
    <property type="entry name" value="PKS_KR"/>
</dbReference>
<evidence type="ECO:0000256" key="4">
    <source>
        <dbReference type="PROSITE-ProRule" id="PRU01363"/>
    </source>
</evidence>
<feature type="domain" description="Carrier" evidence="6">
    <location>
        <begin position="880"/>
        <end position="955"/>
    </location>
</feature>
<dbReference type="InterPro" id="IPR036291">
    <property type="entry name" value="NAD(P)-bd_dom_sf"/>
</dbReference>
<dbReference type="InterPro" id="IPR020807">
    <property type="entry name" value="PKS_DH"/>
</dbReference>
<dbReference type="Proteomes" id="UP000240542">
    <property type="component" value="Unassembled WGS sequence"/>
</dbReference>
<evidence type="ECO:0000256" key="2">
    <source>
        <dbReference type="ARBA" id="ARBA00022553"/>
    </source>
</evidence>
<dbReference type="Gene3D" id="3.10.129.110">
    <property type="entry name" value="Polyketide synthase dehydratase"/>
    <property type="match status" value="1"/>
</dbReference>
<evidence type="ECO:0000313" key="8">
    <source>
        <dbReference type="EMBL" id="PSK80296.1"/>
    </source>
</evidence>
<dbReference type="InterPro" id="IPR049551">
    <property type="entry name" value="PKS_DH_C"/>
</dbReference>
<dbReference type="InterPro" id="IPR020806">
    <property type="entry name" value="PKS_PP-bd"/>
</dbReference>
<dbReference type="PROSITE" id="PS52019">
    <property type="entry name" value="PKS_MFAS_DH"/>
    <property type="match status" value="1"/>
</dbReference>
<dbReference type="PROSITE" id="PS50075">
    <property type="entry name" value="CARRIER"/>
    <property type="match status" value="1"/>
</dbReference>
<dbReference type="SMART" id="SM01294">
    <property type="entry name" value="PKS_PP_betabranch"/>
    <property type="match status" value="1"/>
</dbReference>
<dbReference type="InterPro" id="IPR006162">
    <property type="entry name" value="Ppantetheine_attach_site"/>
</dbReference>
<dbReference type="InterPro" id="IPR057326">
    <property type="entry name" value="KR_dom"/>
</dbReference>
<dbReference type="Pfam" id="PF00550">
    <property type="entry name" value="PP-binding"/>
    <property type="match status" value="1"/>
</dbReference>
<sequence>LHNHGTTTYLEIGPTPTLTPTTHDTLPTTSTPIALLGKGGSEPASLMAGVAALHANGVTPDWSAVFEGRGARRVDLPTYPFQRRHYWFKGRAPHAGLASAGLDTADHPLLGAAARLADGDGSVFTGRLSLAAQPWLAHHAVSGVPVVPGTALLEIAARAGAATGAPRIEELTIEHPLVLPEQGGVRIQVRLHEPDASGRRRLTLHAQPDESGPEAEEWTRYVEGVLAPETATAAPGAGAWPPAGAHPVPVGELYAALSAAGLEYGPAFQGLRAAWRLGDTTFAEVELDAEQHAEAHRFGIHPALLDSALHAIALGVREGDRVHGETPPPRLPFSWSGVSLHTAGSGALRVTMSARGPDSIALDVADSEGAPVASIDDLLLRPLPSDLGGIATPTRDSLFAVEWREAPPPQAVAARCAVVGADPWRVGAGLAALRGSVDSYADLAALTASLEAGAALPDLVFACVTGEAGAGTATAARASVGAAAALVQEWLAEERFTESLLVVTTSNAVDGDPAGADPAGAAVWGLVRSAQSEHPGRIMLADVAGGDTPARLLLAAAQSGEPQVALRDDRVRVPRLARARTDAGGTGPGFDSDGTVLVTGGFGTLGRAVARHLVRHHGVRHLLLVSRSGGDSADAAPFLAELAEAGAAPVAAACDVADHDALAALIAGIPAERPLRGVVHAAGTISDGVMESLTAEQIDTVFRPKVDAAANLHDLTRDRDLSAFVLFSSAAGLIGTSGQANYAAANTFLDALASHRRGLGLPALSLAWGLWDDASGITAGMSRADHRRIASNGLAPMSTDLGLALFDAALTADAAVLAPTRLDLVAMRGLAAAGRLPKLLSGLVRAAPGHDSGDARPAVAASDGLAERIGALADDAARHREVLDVVIAEAKALLGYAAGDLLDPERQFGDLGADSLVAVELRGRLSSATGLRLPSSLLFDYPTPTVLARYLAGELAPSEGSDGAAALGDVDRLAATLLALAPDDGARPQITQRLHALVSKWTTGRDADPAAADLAEASDDDLFELLDSELGT</sequence>
<dbReference type="SMART" id="SM00823">
    <property type="entry name" value="PKS_PP"/>
    <property type="match status" value="1"/>
</dbReference>
<reference evidence="8 9" key="1">
    <citation type="submission" date="2018-03" db="EMBL/GenBank/DDBJ databases">
        <title>Genomic Encyclopedia of Archaeal and Bacterial Type Strains, Phase II (KMG-II): from individual species to whole genera.</title>
        <authorList>
            <person name="Goeker M."/>
        </authorList>
    </citation>
    <scope>NUCLEOTIDE SEQUENCE [LARGE SCALE GENOMIC DNA]</scope>
    <source>
        <strain evidence="8 9">DSM 45312</strain>
    </source>
</reference>
<dbReference type="SMART" id="SM00822">
    <property type="entry name" value="PKS_KR"/>
    <property type="match status" value="1"/>
</dbReference>
<dbReference type="GO" id="GO:0031177">
    <property type="term" value="F:phosphopantetheine binding"/>
    <property type="evidence" value="ECO:0007669"/>
    <property type="project" value="InterPro"/>
</dbReference>
<dbReference type="EMBL" id="PYGA01000059">
    <property type="protein sequence ID" value="PSK80296.1"/>
    <property type="molecule type" value="Genomic_DNA"/>
</dbReference>
<dbReference type="InterPro" id="IPR050091">
    <property type="entry name" value="PKS_NRPS_Biosynth_Enz"/>
</dbReference>
<dbReference type="Pfam" id="PF14765">
    <property type="entry name" value="PS-DH"/>
    <property type="match status" value="1"/>
</dbReference>
<dbReference type="SUPFAM" id="SSF51735">
    <property type="entry name" value="NAD(P)-binding Rossmann-fold domains"/>
    <property type="match status" value="2"/>
</dbReference>
<feature type="active site" description="Proton acceptor; for dehydratase activity" evidence="4">
    <location>
        <position position="139"/>
    </location>
</feature>
<feature type="compositionally biased region" description="Low complexity" evidence="5">
    <location>
        <begin position="14"/>
        <end position="25"/>
    </location>
</feature>
<dbReference type="SUPFAM" id="SSF47336">
    <property type="entry name" value="ACP-like"/>
    <property type="match status" value="1"/>
</dbReference>
<dbReference type="InterPro" id="IPR049900">
    <property type="entry name" value="PKS_mFAS_DH"/>
</dbReference>
<keyword evidence="9" id="KW-1185">Reference proteome</keyword>
<dbReference type="InterPro" id="IPR036736">
    <property type="entry name" value="ACP-like_sf"/>
</dbReference>
<dbReference type="AlphaFoldDB" id="A0A2P8C5Q8"/>
<dbReference type="SMART" id="SM00826">
    <property type="entry name" value="PKS_DH"/>
    <property type="match status" value="1"/>
</dbReference>
<dbReference type="InterPro" id="IPR055123">
    <property type="entry name" value="SpnB-like_Rossmann"/>
</dbReference>
<feature type="region of interest" description="C-terminal hotdog fold" evidence="4">
    <location>
        <begin position="245"/>
        <end position="389"/>
    </location>
</feature>
<dbReference type="GO" id="GO:0006633">
    <property type="term" value="P:fatty acid biosynthetic process"/>
    <property type="evidence" value="ECO:0007669"/>
    <property type="project" value="TreeGrafter"/>
</dbReference>
<feature type="region of interest" description="Disordered" evidence="5">
    <location>
        <begin position="1"/>
        <end position="25"/>
    </location>
</feature>
<evidence type="ECO:0000259" key="6">
    <source>
        <dbReference type="PROSITE" id="PS50075"/>
    </source>
</evidence>
<evidence type="ECO:0000256" key="1">
    <source>
        <dbReference type="ARBA" id="ARBA00022450"/>
    </source>
</evidence>
<feature type="active site" description="Proton donor; for dehydratase activity" evidence="4">
    <location>
        <position position="306"/>
    </location>
</feature>
<dbReference type="RefSeq" id="WP_146165739.1">
    <property type="nucleotide sequence ID" value="NZ_PYGA01000059.1"/>
</dbReference>